<proteinExistence type="predicted"/>
<keyword evidence="2" id="KW-0732">Signal</keyword>
<organism evidence="4 5">
    <name type="scientific">Wansuia hejianensis</name>
    <dbReference type="NCBI Taxonomy" id="2763667"/>
    <lineage>
        <taxon>Bacteria</taxon>
        <taxon>Bacillati</taxon>
        <taxon>Bacillota</taxon>
        <taxon>Clostridia</taxon>
        <taxon>Lachnospirales</taxon>
        <taxon>Lachnospiraceae</taxon>
        <taxon>Wansuia</taxon>
    </lineage>
</organism>
<dbReference type="EMBL" id="JACRTK010000002">
    <property type="protein sequence ID" value="MBC8590653.1"/>
    <property type="molecule type" value="Genomic_DNA"/>
</dbReference>
<evidence type="ECO:0000313" key="5">
    <source>
        <dbReference type="Proteomes" id="UP000601522"/>
    </source>
</evidence>
<feature type="compositionally biased region" description="Low complexity" evidence="1">
    <location>
        <begin position="242"/>
        <end position="307"/>
    </location>
</feature>
<dbReference type="PROSITE" id="PS51257">
    <property type="entry name" value="PROKAR_LIPOPROTEIN"/>
    <property type="match status" value="1"/>
</dbReference>
<dbReference type="InterPro" id="IPR035437">
    <property type="entry name" value="SNase_OB-fold_sf"/>
</dbReference>
<name>A0A926INF9_9FIRM</name>
<protein>
    <submittedName>
        <fullName evidence="4">Thermonuclease family protein</fullName>
    </submittedName>
</protein>
<dbReference type="Proteomes" id="UP000601522">
    <property type="component" value="Unassembled WGS sequence"/>
</dbReference>
<gene>
    <name evidence="4" type="ORF">H8689_05845</name>
</gene>
<feature type="region of interest" description="Disordered" evidence="1">
    <location>
        <begin position="232"/>
        <end position="328"/>
    </location>
</feature>
<dbReference type="GO" id="GO:0004518">
    <property type="term" value="F:nuclease activity"/>
    <property type="evidence" value="ECO:0007669"/>
    <property type="project" value="InterPro"/>
</dbReference>
<dbReference type="InterPro" id="IPR016071">
    <property type="entry name" value="Staphylococal_nuclease_OB-fold"/>
</dbReference>
<dbReference type="RefSeq" id="WP_249323490.1">
    <property type="nucleotide sequence ID" value="NZ_JACRTK010000002.1"/>
</dbReference>
<evidence type="ECO:0000256" key="2">
    <source>
        <dbReference type="SAM" id="SignalP"/>
    </source>
</evidence>
<feature type="signal peptide" evidence="2">
    <location>
        <begin position="1"/>
        <end position="34"/>
    </location>
</feature>
<dbReference type="GO" id="GO:0003676">
    <property type="term" value="F:nucleic acid binding"/>
    <property type="evidence" value="ECO:0007669"/>
    <property type="project" value="InterPro"/>
</dbReference>
<dbReference type="PROSITE" id="PS50830">
    <property type="entry name" value="TNASE_3"/>
    <property type="match status" value="1"/>
</dbReference>
<evidence type="ECO:0000259" key="3">
    <source>
        <dbReference type="PROSITE" id="PS50830"/>
    </source>
</evidence>
<keyword evidence="5" id="KW-1185">Reference proteome</keyword>
<dbReference type="InterPro" id="IPR002071">
    <property type="entry name" value="Thermonucl_AS"/>
</dbReference>
<dbReference type="SMART" id="SM00318">
    <property type="entry name" value="SNc"/>
    <property type="match status" value="1"/>
</dbReference>
<reference evidence="4 5" key="1">
    <citation type="submission" date="2020-08" db="EMBL/GenBank/DDBJ databases">
        <title>Genome public.</title>
        <authorList>
            <person name="Liu C."/>
            <person name="Sun Q."/>
        </authorList>
    </citation>
    <scope>NUCLEOTIDE SEQUENCE [LARGE SCALE GENOMIC DNA]</scope>
    <source>
        <strain evidence="4 5">NSJ-26</strain>
    </source>
</reference>
<feature type="domain" description="TNase-like" evidence="3">
    <location>
        <begin position="80"/>
        <end position="223"/>
    </location>
</feature>
<feature type="chain" id="PRO_5038460061" evidence="2">
    <location>
        <begin position="35"/>
        <end position="354"/>
    </location>
</feature>
<dbReference type="Gene3D" id="2.40.50.90">
    <property type="match status" value="1"/>
</dbReference>
<dbReference type="Pfam" id="PF00565">
    <property type="entry name" value="SNase"/>
    <property type="match status" value="1"/>
</dbReference>
<evidence type="ECO:0000256" key="1">
    <source>
        <dbReference type="SAM" id="MobiDB-lite"/>
    </source>
</evidence>
<evidence type="ECO:0000313" key="4">
    <source>
        <dbReference type="EMBL" id="MBC8590653.1"/>
    </source>
</evidence>
<comment type="caution">
    <text evidence="4">The sequence shown here is derived from an EMBL/GenBank/DDBJ whole genome shotgun (WGS) entry which is preliminary data.</text>
</comment>
<feature type="region of interest" description="Disordered" evidence="1">
    <location>
        <begin position="51"/>
        <end position="73"/>
    </location>
</feature>
<dbReference type="SUPFAM" id="SSF50199">
    <property type="entry name" value="Staphylococcal nuclease"/>
    <property type="match status" value="1"/>
</dbReference>
<dbReference type="PROSITE" id="PS01123">
    <property type="entry name" value="TNASE_1"/>
    <property type="match status" value="1"/>
</dbReference>
<dbReference type="AlphaFoldDB" id="A0A926INF9"/>
<sequence length="354" mass="39155">MVKKNLQGIKTSLFNKIILSILAIALLLSTTGCESDTSNKLVESDNKDKIIESVENNNNQDTKEDVKEDEEPEKEELNLELVEAEVTKHIDGDTVHVTLKDGKVLKLRMIGVDTPETVHPSKPVEFYGKEASNFTKGKLLGKTVYLEKDVSDTDKYDRALRYIWLEKPTEINKEEIKNKMFNGMLVAEGYANVSTFPPDVKYQEYFTELEREAREQNLGLWDESKLKEFESANAKEVKKTSTKSNNTSKPNSTTDKGSTTTNKSTSSTSAKNKVSSNTGSTSTGSTNKKTTTSSSGKISNKASSSSSTQTGQGEVYVTPTGSKYHRRACGRGNYSATTLKNAKSRGLEPCKKCY</sequence>
<accession>A0A926INF9</accession>